<organism evidence="2 3">
    <name type="scientific">Romboutsia sedimentorum</name>
    <dbReference type="NCBI Taxonomy" id="1368474"/>
    <lineage>
        <taxon>Bacteria</taxon>
        <taxon>Bacillati</taxon>
        <taxon>Bacillota</taxon>
        <taxon>Clostridia</taxon>
        <taxon>Peptostreptococcales</taxon>
        <taxon>Peptostreptococcaceae</taxon>
        <taxon>Romboutsia</taxon>
    </lineage>
</organism>
<accession>A0ABT7E6N9</accession>
<dbReference type="RefSeq" id="WP_284131560.1">
    <property type="nucleotide sequence ID" value="NZ_JASKYM010000001.1"/>
</dbReference>
<feature type="chain" id="PRO_5046115821" evidence="1">
    <location>
        <begin position="28"/>
        <end position="115"/>
    </location>
</feature>
<dbReference type="Proteomes" id="UP001301012">
    <property type="component" value="Unassembled WGS sequence"/>
</dbReference>
<comment type="caution">
    <text evidence="2">The sequence shown here is derived from an EMBL/GenBank/DDBJ whole genome shotgun (WGS) entry which is preliminary data.</text>
</comment>
<evidence type="ECO:0000313" key="3">
    <source>
        <dbReference type="Proteomes" id="UP001301012"/>
    </source>
</evidence>
<sequence>MKKGIIVLCVLCCSFLLVQPLNQLSFAQTNPKGVSIKHKQLTQKQAKQLLLKYNNKVDYIYQGDSSQFEALKNKKLQGYVFLPDVETDIGYFVDKTNCNIYFFHPSGYLELITNS</sequence>
<name>A0ABT7E6N9_9FIRM</name>
<keyword evidence="3" id="KW-1185">Reference proteome</keyword>
<evidence type="ECO:0000313" key="2">
    <source>
        <dbReference type="EMBL" id="MDK2562592.1"/>
    </source>
</evidence>
<dbReference type="EMBL" id="JASKYM010000001">
    <property type="protein sequence ID" value="MDK2562592.1"/>
    <property type="molecule type" value="Genomic_DNA"/>
</dbReference>
<gene>
    <name evidence="2" type="ORF">QOZ84_03445</name>
</gene>
<reference evidence="2 3" key="1">
    <citation type="submission" date="2023-05" db="EMBL/GenBank/DDBJ databases">
        <title>Rombocin, a short stable natural nisin variant, displays selective antimicrobial activity against Listeria monocytogenes and employs dual mode of action to kill target bacterial strains.</title>
        <authorList>
            <person name="Wambui J."/>
            <person name="Stephan R."/>
            <person name="Kuipers O.P."/>
        </authorList>
    </citation>
    <scope>NUCLEOTIDE SEQUENCE [LARGE SCALE GENOMIC DNA]</scope>
    <source>
        <strain evidence="2 3">RC002</strain>
    </source>
</reference>
<keyword evidence="1" id="KW-0732">Signal</keyword>
<evidence type="ECO:0000256" key="1">
    <source>
        <dbReference type="SAM" id="SignalP"/>
    </source>
</evidence>
<protein>
    <submittedName>
        <fullName evidence="2">Uncharacterized protein</fullName>
    </submittedName>
</protein>
<proteinExistence type="predicted"/>
<feature type="signal peptide" evidence="1">
    <location>
        <begin position="1"/>
        <end position="27"/>
    </location>
</feature>